<proteinExistence type="predicted"/>
<keyword evidence="1" id="KW-1133">Transmembrane helix</keyword>
<keyword evidence="3" id="KW-1185">Reference proteome</keyword>
<evidence type="ECO:0000256" key="1">
    <source>
        <dbReference type="SAM" id="Phobius"/>
    </source>
</evidence>
<reference evidence="3" key="1">
    <citation type="submission" date="2020-09" db="EMBL/GenBank/DDBJ databases">
        <title>The genome sequence of strain Labrenzia suaedae 4C16A.</title>
        <authorList>
            <person name="Liu Y."/>
        </authorList>
    </citation>
    <scope>NUCLEOTIDE SEQUENCE [LARGE SCALE GENOMIC DNA]</scope>
    <source>
        <strain evidence="3">4C16A</strain>
    </source>
</reference>
<organism evidence="2 3">
    <name type="scientific">Roseibium litorale</name>
    <dbReference type="NCBI Taxonomy" id="2803841"/>
    <lineage>
        <taxon>Bacteria</taxon>
        <taxon>Pseudomonadati</taxon>
        <taxon>Pseudomonadota</taxon>
        <taxon>Alphaproteobacteria</taxon>
        <taxon>Hyphomicrobiales</taxon>
        <taxon>Stappiaceae</taxon>
        <taxon>Roseibium</taxon>
    </lineage>
</organism>
<feature type="transmembrane region" description="Helical" evidence="1">
    <location>
        <begin position="114"/>
        <end position="132"/>
    </location>
</feature>
<sequence length="169" mass="18193">MDLLDTLSLSLLTVAVPIWALRTSAYWALPHREKCLIRRLMARREAPLGLGSKLFTAFIVVGGLSFAILHGLVFLAGNIQPWQDGFGAQVNSGLQALGTGTGGLLANQILPMKILSTAFILAVTLTVIITSLREIRLIHRLRRKTAPRRGLQSQSVWGQSGGGQSPATA</sequence>
<keyword evidence="1" id="KW-0472">Membrane</keyword>
<keyword evidence="1" id="KW-0812">Transmembrane</keyword>
<evidence type="ECO:0000313" key="2">
    <source>
        <dbReference type="EMBL" id="MBD8890680.1"/>
    </source>
</evidence>
<accession>A0ABR9CJU5</accession>
<feature type="transmembrane region" description="Helical" evidence="1">
    <location>
        <begin position="50"/>
        <end position="76"/>
    </location>
</feature>
<feature type="transmembrane region" description="Helical" evidence="1">
    <location>
        <begin position="6"/>
        <end position="29"/>
    </location>
</feature>
<dbReference type="RefSeq" id="WP_192146552.1">
    <property type="nucleotide sequence ID" value="NZ_JACYXI010000001.1"/>
</dbReference>
<protein>
    <submittedName>
        <fullName evidence="2">Uncharacterized protein</fullName>
    </submittedName>
</protein>
<dbReference type="Proteomes" id="UP000632063">
    <property type="component" value="Unassembled WGS sequence"/>
</dbReference>
<gene>
    <name evidence="2" type="ORF">IG616_03920</name>
</gene>
<name>A0ABR9CJU5_9HYPH</name>
<reference evidence="2 3" key="2">
    <citation type="journal article" date="2021" name="Int. J. Syst. Evol. Microbiol.">
        <title>Roseibium litorale sp. nov., isolated from a tidal flat sediment and proposal for the reclassification of Labrenzia polysiphoniae as Roseibium polysiphoniae comb. nov.</title>
        <authorList>
            <person name="Liu Y."/>
            <person name="Pei T."/>
            <person name="Du J."/>
            <person name="Chao M."/>
            <person name="Deng M.R."/>
            <person name="Zhu H."/>
        </authorList>
    </citation>
    <scope>NUCLEOTIDE SEQUENCE [LARGE SCALE GENOMIC DNA]</scope>
    <source>
        <strain evidence="2 3">4C16A</strain>
    </source>
</reference>
<comment type="caution">
    <text evidence="2">The sequence shown here is derived from an EMBL/GenBank/DDBJ whole genome shotgun (WGS) entry which is preliminary data.</text>
</comment>
<dbReference type="EMBL" id="JACYXI010000001">
    <property type="protein sequence ID" value="MBD8890680.1"/>
    <property type="molecule type" value="Genomic_DNA"/>
</dbReference>
<evidence type="ECO:0000313" key="3">
    <source>
        <dbReference type="Proteomes" id="UP000632063"/>
    </source>
</evidence>